<dbReference type="GO" id="GO:0003824">
    <property type="term" value="F:catalytic activity"/>
    <property type="evidence" value="ECO:0007669"/>
    <property type="project" value="TreeGrafter"/>
</dbReference>
<feature type="domain" description="ABM" evidence="1">
    <location>
        <begin position="2"/>
        <end position="91"/>
    </location>
</feature>
<dbReference type="OrthoDB" id="1120859at2"/>
<dbReference type="InterPro" id="IPR007138">
    <property type="entry name" value="ABM_dom"/>
</dbReference>
<dbReference type="AlphaFoldDB" id="A0A1I1IP70"/>
<dbReference type="Proteomes" id="UP000199438">
    <property type="component" value="Unassembled WGS sequence"/>
</dbReference>
<dbReference type="InterPro" id="IPR011008">
    <property type="entry name" value="Dimeric_a/b-barrel"/>
</dbReference>
<proteinExistence type="predicted"/>
<keyword evidence="3" id="KW-1185">Reference proteome</keyword>
<evidence type="ECO:0000313" key="2">
    <source>
        <dbReference type="EMBL" id="SFC38024.1"/>
    </source>
</evidence>
<reference evidence="3" key="1">
    <citation type="submission" date="2016-10" db="EMBL/GenBank/DDBJ databases">
        <authorList>
            <person name="Varghese N."/>
            <person name="Submissions S."/>
        </authorList>
    </citation>
    <scope>NUCLEOTIDE SEQUENCE [LARGE SCALE GENOMIC DNA]</scope>
    <source>
        <strain evidence="3">DSM 24499</strain>
    </source>
</reference>
<dbReference type="RefSeq" id="WP_092542380.1">
    <property type="nucleotide sequence ID" value="NZ_FOKV01000004.1"/>
</dbReference>
<evidence type="ECO:0000259" key="1">
    <source>
        <dbReference type="PROSITE" id="PS51725"/>
    </source>
</evidence>
<dbReference type="Pfam" id="PF03992">
    <property type="entry name" value="ABM"/>
    <property type="match status" value="1"/>
</dbReference>
<organism evidence="2 3">
    <name type="scientific">Zunongwangia mangrovi</name>
    <dbReference type="NCBI Taxonomy" id="1334022"/>
    <lineage>
        <taxon>Bacteria</taxon>
        <taxon>Pseudomonadati</taxon>
        <taxon>Bacteroidota</taxon>
        <taxon>Flavobacteriia</taxon>
        <taxon>Flavobacteriales</taxon>
        <taxon>Flavobacteriaceae</taxon>
        <taxon>Zunongwangia</taxon>
    </lineage>
</organism>
<dbReference type="Gene3D" id="3.30.70.100">
    <property type="match status" value="1"/>
</dbReference>
<accession>A0A1I1IP70</accession>
<dbReference type="InterPro" id="IPR050744">
    <property type="entry name" value="AI-2_Isomerase_LsrG"/>
</dbReference>
<dbReference type="EMBL" id="FOKV01000004">
    <property type="protein sequence ID" value="SFC38024.1"/>
    <property type="molecule type" value="Genomic_DNA"/>
</dbReference>
<dbReference type="SUPFAM" id="SSF54909">
    <property type="entry name" value="Dimeric alpha+beta barrel"/>
    <property type="match status" value="1"/>
</dbReference>
<dbReference type="STRING" id="1334022.SAMN04487907_10413"/>
<dbReference type="PROSITE" id="PS51725">
    <property type="entry name" value="ABM"/>
    <property type="match status" value="1"/>
</dbReference>
<protein>
    <recommendedName>
        <fullName evidence="1">ABM domain-containing protein</fullName>
    </recommendedName>
</protein>
<gene>
    <name evidence="2" type="ORF">SAMN04487907_10413</name>
</gene>
<dbReference type="PANTHER" id="PTHR33336:SF15">
    <property type="entry name" value="ABM DOMAIN-CONTAINING PROTEIN"/>
    <property type="match status" value="1"/>
</dbReference>
<dbReference type="PANTHER" id="PTHR33336">
    <property type="entry name" value="QUINOL MONOOXYGENASE YGIN-RELATED"/>
    <property type="match status" value="1"/>
</dbReference>
<name>A0A1I1IP70_9FLAO</name>
<sequence length="100" mass="12096">MLVRIVKLSFSPENIDAFLDIFENTKEQIRNFKGCQHLELHRDKHNTNQFFTYSYWDNENALENYRNSAFFKVVWSNTKILFNAKPEAWSMDRLWVSDQN</sequence>
<evidence type="ECO:0000313" key="3">
    <source>
        <dbReference type="Proteomes" id="UP000199438"/>
    </source>
</evidence>